<dbReference type="SUPFAM" id="SSF55729">
    <property type="entry name" value="Acyl-CoA N-acyltransferases (Nat)"/>
    <property type="match status" value="1"/>
</dbReference>
<dbReference type="GO" id="GO:0016747">
    <property type="term" value="F:acyltransferase activity, transferring groups other than amino-acyl groups"/>
    <property type="evidence" value="ECO:0007669"/>
    <property type="project" value="InterPro"/>
</dbReference>
<organism evidence="2">
    <name type="scientific">termite gut metagenome</name>
    <dbReference type="NCBI Taxonomy" id="433724"/>
    <lineage>
        <taxon>unclassified sequences</taxon>
        <taxon>metagenomes</taxon>
        <taxon>organismal metagenomes</taxon>
    </lineage>
</organism>
<reference evidence="2" key="1">
    <citation type="submission" date="2019-03" db="EMBL/GenBank/DDBJ databases">
        <title>Single cell metagenomics reveals metabolic interactions within the superorganism composed of flagellate Streblomastix strix and complex community of Bacteroidetes bacteria on its surface.</title>
        <authorList>
            <person name="Treitli S.C."/>
            <person name="Kolisko M."/>
            <person name="Husnik F."/>
            <person name="Keeling P."/>
            <person name="Hampl V."/>
        </authorList>
    </citation>
    <scope>NUCLEOTIDE SEQUENCE</scope>
    <source>
        <strain evidence="2">STM</strain>
    </source>
</reference>
<dbReference type="InterPro" id="IPR016181">
    <property type="entry name" value="Acyl_CoA_acyltransferase"/>
</dbReference>
<evidence type="ECO:0000313" key="2">
    <source>
        <dbReference type="EMBL" id="KAA6320878.1"/>
    </source>
</evidence>
<proteinExistence type="predicted"/>
<sequence>MQIIESGQISLRPFDIKDANAVFSYRSLEEVAEYQYWHPYTEEQSVRFIEQCSLSNLKTRNQWIGLAVIHKLNQELIGDCALKISEITAEIGCNIHPKYQKQGFAKEILSLLLDFCFTQNNVQEIYGITDSANIASIQLMKSIHMTRSTQFEEKSICKGVLSIEHKYSINKSDWIKLKQS</sequence>
<dbReference type="Gene3D" id="3.40.630.30">
    <property type="match status" value="1"/>
</dbReference>
<dbReference type="PANTHER" id="PTHR43792">
    <property type="entry name" value="GNAT FAMILY, PUTATIVE (AFU_ORTHOLOGUE AFUA_3G00765)-RELATED-RELATED"/>
    <property type="match status" value="1"/>
</dbReference>
<dbReference type="PROSITE" id="PS51186">
    <property type="entry name" value="GNAT"/>
    <property type="match status" value="1"/>
</dbReference>
<dbReference type="Pfam" id="PF13302">
    <property type="entry name" value="Acetyltransf_3"/>
    <property type="match status" value="1"/>
</dbReference>
<dbReference type="EMBL" id="SNRY01003464">
    <property type="protein sequence ID" value="KAA6320878.1"/>
    <property type="molecule type" value="Genomic_DNA"/>
</dbReference>
<evidence type="ECO:0000259" key="1">
    <source>
        <dbReference type="PROSITE" id="PS51186"/>
    </source>
</evidence>
<comment type="caution">
    <text evidence="2">The sequence shown here is derived from an EMBL/GenBank/DDBJ whole genome shotgun (WGS) entry which is preliminary data.</text>
</comment>
<accession>A0A5J4QIR5</accession>
<dbReference type="AlphaFoldDB" id="A0A5J4QIR5"/>
<feature type="domain" description="N-acetyltransferase" evidence="1">
    <location>
        <begin position="9"/>
        <end position="170"/>
    </location>
</feature>
<dbReference type="PANTHER" id="PTHR43792:SF1">
    <property type="entry name" value="N-ACETYLTRANSFERASE DOMAIN-CONTAINING PROTEIN"/>
    <property type="match status" value="1"/>
</dbReference>
<dbReference type="InterPro" id="IPR000182">
    <property type="entry name" value="GNAT_dom"/>
</dbReference>
<name>A0A5J4QIR5_9ZZZZ</name>
<dbReference type="InterPro" id="IPR051531">
    <property type="entry name" value="N-acetyltransferase"/>
</dbReference>
<gene>
    <name evidence="2" type="ORF">EZS27_029404</name>
</gene>
<protein>
    <recommendedName>
        <fullName evidence="1">N-acetyltransferase domain-containing protein</fullName>
    </recommendedName>
</protein>